<dbReference type="KEGG" id="lgi:LOTGIDRAFT_168798"/>
<dbReference type="HOGENOM" id="CLU_2199949_0_0_1"/>
<keyword evidence="2" id="KW-1185">Reference proteome</keyword>
<name>V3Z1F8_LOTGI</name>
<gene>
    <name evidence="1" type="ORF">LOTGIDRAFT_168798</name>
</gene>
<evidence type="ECO:0000313" key="2">
    <source>
        <dbReference type="Proteomes" id="UP000030746"/>
    </source>
</evidence>
<dbReference type="CTD" id="20240970"/>
<reference evidence="1 2" key="1">
    <citation type="journal article" date="2013" name="Nature">
        <title>Insights into bilaterian evolution from three spiralian genomes.</title>
        <authorList>
            <person name="Simakov O."/>
            <person name="Marletaz F."/>
            <person name="Cho S.J."/>
            <person name="Edsinger-Gonzales E."/>
            <person name="Havlak P."/>
            <person name="Hellsten U."/>
            <person name="Kuo D.H."/>
            <person name="Larsson T."/>
            <person name="Lv J."/>
            <person name="Arendt D."/>
            <person name="Savage R."/>
            <person name="Osoegawa K."/>
            <person name="de Jong P."/>
            <person name="Grimwood J."/>
            <person name="Chapman J.A."/>
            <person name="Shapiro H."/>
            <person name="Aerts A."/>
            <person name="Otillar R.P."/>
            <person name="Terry A.Y."/>
            <person name="Boore J.L."/>
            <person name="Grigoriev I.V."/>
            <person name="Lindberg D.R."/>
            <person name="Seaver E.C."/>
            <person name="Weisblat D.A."/>
            <person name="Putnam N.H."/>
            <person name="Rokhsar D.S."/>
        </authorList>
    </citation>
    <scope>NUCLEOTIDE SEQUENCE [LARGE SCALE GENOMIC DNA]</scope>
</reference>
<protein>
    <submittedName>
        <fullName evidence="1">Uncharacterized protein</fullName>
    </submittedName>
</protein>
<dbReference type="EMBL" id="KB203534">
    <property type="protein sequence ID" value="ESO84353.1"/>
    <property type="molecule type" value="Genomic_DNA"/>
</dbReference>
<organism evidence="1 2">
    <name type="scientific">Lottia gigantea</name>
    <name type="common">Giant owl limpet</name>
    <dbReference type="NCBI Taxonomy" id="225164"/>
    <lineage>
        <taxon>Eukaryota</taxon>
        <taxon>Metazoa</taxon>
        <taxon>Spiralia</taxon>
        <taxon>Lophotrochozoa</taxon>
        <taxon>Mollusca</taxon>
        <taxon>Gastropoda</taxon>
        <taxon>Patellogastropoda</taxon>
        <taxon>Lottioidea</taxon>
        <taxon>Lottiidae</taxon>
        <taxon>Lottia</taxon>
    </lineage>
</organism>
<evidence type="ECO:0000313" key="1">
    <source>
        <dbReference type="EMBL" id="ESO84353.1"/>
    </source>
</evidence>
<proteinExistence type="predicted"/>
<accession>V3Z1F8</accession>
<dbReference type="RefSeq" id="XP_009064961.1">
    <property type="nucleotide sequence ID" value="XM_009066713.1"/>
</dbReference>
<dbReference type="AlphaFoldDB" id="V3Z1F8"/>
<dbReference type="Proteomes" id="UP000030746">
    <property type="component" value="Unassembled WGS sequence"/>
</dbReference>
<dbReference type="GeneID" id="20240970"/>
<sequence length="108" mass="12861">MVQKNDTSYFSRPDLANEDGRQKVLSQHMSGFNPGPSDRCVTLRHFRFLFKKIFVSTWTSNFRVKTAVIFLLSHLKRLRMSFHKPFDAVVDFKVCKFERIKPYFHETQ</sequence>